<name>A0A7G6U2A8_9BRAD</name>
<reference evidence="2" key="1">
    <citation type="journal article" date="2020" name="Mol. Plant Microbe">
        <title>Rhizobial microsymbionts of the narrowly endemic Oxytropis species growing in Kamchatka are characterized by significant genetic diversity and possess a set of genes that are associated with T3SS and T6SS secretion systems and can affect the development of symbiosis.</title>
        <authorList>
            <person name="Safronova V."/>
            <person name="Guro P."/>
            <person name="Sazanova A."/>
            <person name="Kuznetsova I."/>
            <person name="Belimov A."/>
            <person name="Yakubov V."/>
            <person name="Chirak E."/>
            <person name="Afonin A."/>
            <person name="Gogolev Y."/>
            <person name="Andronov E."/>
            <person name="Tikhonovich I."/>
        </authorList>
    </citation>
    <scope>NUCLEOTIDE SEQUENCE [LARGE SCALE GENOMIC DNA]</scope>
    <source>
        <strain evidence="2">581</strain>
    </source>
</reference>
<dbReference type="Proteomes" id="UP000515291">
    <property type="component" value="Chromosome"/>
</dbReference>
<proteinExistence type="predicted"/>
<evidence type="ECO:0000313" key="1">
    <source>
        <dbReference type="EMBL" id="QND73140.1"/>
    </source>
</evidence>
<dbReference type="AlphaFoldDB" id="A0A7G6U2A8"/>
<dbReference type="RefSeq" id="WP_184511982.1">
    <property type="nucleotide sequence ID" value="NZ_CP050292.1"/>
</dbReference>
<protein>
    <submittedName>
        <fullName evidence="1">Uncharacterized protein</fullName>
    </submittedName>
</protein>
<dbReference type="KEGG" id="trb:HB776_19460"/>
<organism evidence="1 2">
    <name type="scientific">Tardiphaga robiniae</name>
    <dbReference type="NCBI Taxonomy" id="943830"/>
    <lineage>
        <taxon>Bacteria</taxon>
        <taxon>Pseudomonadati</taxon>
        <taxon>Pseudomonadota</taxon>
        <taxon>Alphaproteobacteria</taxon>
        <taxon>Hyphomicrobiales</taxon>
        <taxon>Nitrobacteraceae</taxon>
        <taxon>Tardiphaga</taxon>
    </lineage>
</organism>
<gene>
    <name evidence="1" type="ORF">HB776_19460</name>
</gene>
<dbReference type="EMBL" id="CP050292">
    <property type="protein sequence ID" value="QND73140.1"/>
    <property type="molecule type" value="Genomic_DNA"/>
</dbReference>
<sequence>MMAPLPSPQESARSEIALMVEVFEKEKDVSAAWRAFYLARKYGCDLPDSINREIDRFAEAVGSVAERAYHGDATPALDPEEVGKIWKGHKGRNAGNGLFRAGRAYDIAIEVERLRRNGFRATHARAVIGKRKGVSDTIVSEAMTEHAYVRYMGDDELQAM</sequence>
<evidence type="ECO:0000313" key="2">
    <source>
        <dbReference type="Proteomes" id="UP000515291"/>
    </source>
</evidence>
<accession>A0A7G6U2A8</accession>